<dbReference type="EMBL" id="CP002159">
    <property type="protein sequence ID" value="ADL56415.1"/>
    <property type="molecule type" value="Genomic_DNA"/>
</dbReference>
<evidence type="ECO:0000313" key="2">
    <source>
        <dbReference type="Proteomes" id="UP000001235"/>
    </source>
</evidence>
<dbReference type="AlphaFoldDB" id="D9SK03"/>
<keyword evidence="2" id="KW-1185">Reference proteome</keyword>
<evidence type="ECO:0000313" key="1">
    <source>
        <dbReference type="EMBL" id="ADL56415.1"/>
    </source>
</evidence>
<sequence>MPHFNGFCLSKKYDDSTERSITVALQVTSFEYYYKKCEHSDFPNVNDLLTRALNIEEAKRFFEEMKPQKEALETSSNYFDYCKSKDENNLAVSNKLKWFEYMINKYQKIVKGKDSGDNKPMLQSISNQPARKVVECILAKYKDAEFYADGLLMNDGSIAIQLMAPEMATLAIVRNYQDGSTTQYLNIKNSNNKVIPRSDTFDNAVNICQIVQ</sequence>
<dbReference type="Proteomes" id="UP000001235">
    <property type="component" value="Chromosome"/>
</dbReference>
<organism evidence="1 2">
    <name type="scientific">Gallionella capsiferriformans (strain ES-2)</name>
    <name type="common">Gallionella ferruginea capsiferriformans (strain ES-2)</name>
    <dbReference type="NCBI Taxonomy" id="395494"/>
    <lineage>
        <taxon>Bacteria</taxon>
        <taxon>Pseudomonadati</taxon>
        <taxon>Pseudomonadota</taxon>
        <taxon>Betaproteobacteria</taxon>
        <taxon>Nitrosomonadales</taxon>
        <taxon>Gallionellaceae</taxon>
        <taxon>Gallionella</taxon>
    </lineage>
</organism>
<dbReference type="HOGENOM" id="CLU_1298290_0_0_4"/>
<reference evidence="1 2" key="1">
    <citation type="submission" date="2010-08" db="EMBL/GenBank/DDBJ databases">
        <title>Complete sequence of Gallionella capsiferriformans ES-2.</title>
        <authorList>
            <consortium name="US DOE Joint Genome Institute"/>
            <person name="Lucas S."/>
            <person name="Copeland A."/>
            <person name="Lapidus A."/>
            <person name="Cheng J.-F."/>
            <person name="Bruce D."/>
            <person name="Goodwin L."/>
            <person name="Pitluck S."/>
            <person name="Chertkov O."/>
            <person name="Davenport K.W."/>
            <person name="Detter J.C."/>
            <person name="Han C."/>
            <person name="Tapia R."/>
            <person name="Land M."/>
            <person name="Hauser L."/>
            <person name="Chang Y.-J."/>
            <person name="Jeffries C."/>
            <person name="Kyrpides N."/>
            <person name="Ivanova N."/>
            <person name="Mikhailova N."/>
            <person name="Shelobolina E.S."/>
            <person name="Picardal F."/>
            <person name="Roden E."/>
            <person name="Emerson D."/>
            <person name="Woyke T."/>
        </authorList>
    </citation>
    <scope>NUCLEOTIDE SEQUENCE [LARGE SCALE GENOMIC DNA]</scope>
    <source>
        <strain evidence="1 2">ES-2</strain>
    </source>
</reference>
<name>D9SK03_GALCS</name>
<dbReference type="KEGG" id="gca:Galf_2415"/>
<protein>
    <submittedName>
        <fullName evidence="1">Uncharacterized protein</fullName>
    </submittedName>
</protein>
<accession>D9SK03</accession>
<gene>
    <name evidence="1" type="ordered locus">Galf_2415</name>
</gene>
<dbReference type="STRING" id="395494.Galf_2415"/>
<proteinExistence type="predicted"/>